<evidence type="ECO:0000313" key="10">
    <source>
        <dbReference type="Proteomes" id="UP000000552"/>
    </source>
</evidence>
<dbReference type="HOGENOM" id="CLU_095992_0_0_5"/>
<evidence type="ECO:0000256" key="1">
    <source>
        <dbReference type="ARBA" id="ARBA00004167"/>
    </source>
</evidence>
<keyword evidence="8" id="KW-0812">Transmembrane</keyword>
<gene>
    <name evidence="9" type="ordered locus">mlr0699</name>
</gene>
<dbReference type="AlphaFoldDB" id="Q98M74"/>
<keyword evidence="5" id="KW-0430">Lectin</keyword>
<comment type="similarity">
    <text evidence="2">Belongs to the BA14k family.</text>
</comment>
<evidence type="ECO:0000256" key="7">
    <source>
        <dbReference type="SAM" id="MobiDB-lite"/>
    </source>
</evidence>
<evidence type="ECO:0000256" key="5">
    <source>
        <dbReference type="ARBA" id="ARBA00022734"/>
    </source>
</evidence>
<dbReference type="InterPro" id="IPR012413">
    <property type="entry name" value="BA14K"/>
</dbReference>
<evidence type="ECO:0000256" key="8">
    <source>
        <dbReference type="SAM" id="Phobius"/>
    </source>
</evidence>
<protein>
    <recommendedName>
        <fullName evidence="3">Lectin-like protein BA14k</fullName>
    </recommendedName>
</protein>
<feature type="transmembrane region" description="Helical" evidence="8">
    <location>
        <begin position="89"/>
        <end position="107"/>
    </location>
</feature>
<comment type="function">
    <text evidence="6">Has immunoglobulin-binding and hemagglutination properties, and can bind to mannose. Essential for virulence. May be involved in LPS biosynthesis or polysaccharide transport.</text>
</comment>
<evidence type="ECO:0000313" key="9">
    <source>
        <dbReference type="EMBL" id="BAB48239.1"/>
    </source>
</evidence>
<evidence type="ECO:0000256" key="4">
    <source>
        <dbReference type="ARBA" id="ARBA00022475"/>
    </source>
</evidence>
<keyword evidence="4" id="KW-1003">Cell membrane</keyword>
<evidence type="ECO:0000256" key="6">
    <source>
        <dbReference type="ARBA" id="ARBA00025321"/>
    </source>
</evidence>
<feature type="compositionally biased region" description="Basic residues" evidence="7">
    <location>
        <begin position="1"/>
        <end position="11"/>
    </location>
</feature>
<organism evidence="9 10">
    <name type="scientific">Mesorhizobium japonicum (strain LMG 29417 / CECT 9101 / MAFF 303099)</name>
    <name type="common">Mesorhizobium loti (strain MAFF 303099)</name>
    <dbReference type="NCBI Taxonomy" id="266835"/>
    <lineage>
        <taxon>Bacteria</taxon>
        <taxon>Pseudomonadati</taxon>
        <taxon>Pseudomonadota</taxon>
        <taxon>Alphaproteobacteria</taxon>
        <taxon>Hyphomicrobiales</taxon>
        <taxon>Phyllobacteriaceae</taxon>
        <taxon>Mesorhizobium</taxon>
    </lineage>
</organism>
<dbReference type="GO" id="GO:0030246">
    <property type="term" value="F:carbohydrate binding"/>
    <property type="evidence" value="ECO:0007669"/>
    <property type="project" value="UniProtKB-KW"/>
</dbReference>
<evidence type="ECO:0000256" key="2">
    <source>
        <dbReference type="ARBA" id="ARBA00010270"/>
    </source>
</evidence>
<proteinExistence type="inferred from homology"/>
<dbReference type="Pfam" id="PF07886">
    <property type="entry name" value="BA14K"/>
    <property type="match status" value="1"/>
</dbReference>
<accession>Q98M74</accession>
<sequence>MPRPVNRKKSIRKPDFSSISTEAPCPLRSTAQRPWQSDGITSFQLSWQARETLQISNLGFSEEPYTLPLVVSPQGTSITLSKEKTMNKIVSGILAATLSVSFVAAAIPANAAQMFVPQAPEASSNTLNVEARNGDRNFQWRHNRYGNRDFGVRRNFARNNDGGAYWNGHRGYREYHRGYRRHGDNWFPLAAFATGALITGAIVNSENNRFHEGNAHVQWCYDRYRSYRASDNTFQPNYGPRQECRSPY</sequence>
<dbReference type="EMBL" id="BA000012">
    <property type="protein sequence ID" value="BAB48239.1"/>
    <property type="molecule type" value="Genomic_DNA"/>
</dbReference>
<reference evidence="9 10" key="1">
    <citation type="journal article" date="2000" name="DNA Res.">
        <title>Complete genome structure of the nitrogen-fixing symbiotic bacterium Mesorhizobium loti.</title>
        <authorList>
            <person name="Kaneko T."/>
            <person name="Nakamura Y."/>
            <person name="Sato S."/>
            <person name="Asamizu E."/>
            <person name="Kato T."/>
            <person name="Sasamoto S."/>
            <person name="Watanabe A."/>
            <person name="Idesawa K."/>
            <person name="Ishikawa A."/>
            <person name="Kawashima K."/>
            <person name="Kimura T."/>
            <person name="Kishida Y."/>
            <person name="Kiyokawa C."/>
            <person name="Kohara M."/>
            <person name="Matsumoto M."/>
            <person name="Matsuno A."/>
            <person name="Mochizuki Y."/>
            <person name="Nakayama S."/>
            <person name="Nakazaki N."/>
            <person name="Shimpo S."/>
            <person name="Sugimoto M."/>
            <person name="Takeuchi C."/>
            <person name="Yamada M."/>
            <person name="Tabata S."/>
        </authorList>
    </citation>
    <scope>NUCLEOTIDE SEQUENCE [LARGE SCALE GENOMIC DNA]</scope>
    <source>
        <strain evidence="10">LMG 29417 / CECT 9101 / MAFF 303099</strain>
    </source>
</reference>
<dbReference type="KEGG" id="mlo:mlr0699"/>
<keyword evidence="8" id="KW-0472">Membrane</keyword>
<name>Q98M74_RHILO</name>
<dbReference type="Proteomes" id="UP000000552">
    <property type="component" value="Chromosome"/>
</dbReference>
<dbReference type="GO" id="GO:0016020">
    <property type="term" value="C:membrane"/>
    <property type="evidence" value="ECO:0007669"/>
    <property type="project" value="UniProtKB-SubCell"/>
</dbReference>
<keyword evidence="8" id="KW-1133">Transmembrane helix</keyword>
<feature type="region of interest" description="Disordered" evidence="7">
    <location>
        <begin position="1"/>
        <end position="33"/>
    </location>
</feature>
<comment type="subcellular location">
    <subcellularLocation>
        <location evidence="1">Membrane</location>
        <topology evidence="1">Single-pass membrane protein</topology>
    </subcellularLocation>
</comment>
<evidence type="ECO:0000256" key="3">
    <source>
        <dbReference type="ARBA" id="ARBA00020552"/>
    </source>
</evidence>
<dbReference type="eggNOG" id="ENOG5033457">
    <property type="taxonomic scope" value="Bacteria"/>
</dbReference>